<reference evidence="3 5" key="2">
    <citation type="submission" date="2020-09" db="EMBL/GenBank/DDBJ databases">
        <title>The genome sequence of type strain Labrenzia polysiphoniae KACC 19711.</title>
        <authorList>
            <person name="Liu Y."/>
        </authorList>
    </citation>
    <scope>NUCLEOTIDE SEQUENCE [LARGE SCALE GENOMIC DNA]</scope>
    <source>
        <strain evidence="3 5">KACC 19711</strain>
    </source>
</reference>
<protein>
    <submittedName>
        <fullName evidence="4">Invasion associated locus B family protein</fullName>
    </submittedName>
</protein>
<evidence type="ECO:0000313" key="3">
    <source>
        <dbReference type="EMBL" id="MBD8875995.1"/>
    </source>
</evidence>
<evidence type="ECO:0000256" key="2">
    <source>
        <dbReference type="SAM" id="SignalP"/>
    </source>
</evidence>
<evidence type="ECO:0000313" key="4">
    <source>
        <dbReference type="EMBL" id="MBS8259386.1"/>
    </source>
</evidence>
<dbReference type="Gene3D" id="2.60.40.1880">
    <property type="entry name" value="Invasion associated locus B (IalB) protein"/>
    <property type="match status" value="1"/>
</dbReference>
<evidence type="ECO:0000256" key="1">
    <source>
        <dbReference type="SAM" id="Coils"/>
    </source>
</evidence>
<dbReference type="RefSeq" id="WP_192108447.1">
    <property type="nucleotide sequence ID" value="NZ_JACYXJ010000002.1"/>
</dbReference>
<dbReference type="Proteomes" id="UP000615687">
    <property type="component" value="Unassembled WGS sequence"/>
</dbReference>
<name>A0A927K9B9_9HYPH</name>
<gene>
    <name evidence="4" type="ORF">DYI23_04055</name>
    <name evidence="3" type="ORF">IG617_06835</name>
</gene>
<dbReference type="EMBL" id="JACYXJ010000002">
    <property type="protein sequence ID" value="MBD8875995.1"/>
    <property type="molecule type" value="Genomic_DNA"/>
</dbReference>
<comment type="caution">
    <text evidence="4">The sequence shown here is derived from an EMBL/GenBank/DDBJ whole genome shotgun (WGS) entry which is preliminary data.</text>
</comment>
<keyword evidence="1" id="KW-0175">Coiled coil</keyword>
<dbReference type="Pfam" id="PF06776">
    <property type="entry name" value="IalB"/>
    <property type="match status" value="1"/>
</dbReference>
<keyword evidence="2" id="KW-0732">Signal</keyword>
<dbReference type="AlphaFoldDB" id="A0A927K9B9"/>
<reference evidence="4" key="3">
    <citation type="journal article" date="2021" name="Microorganisms">
        <title>Bacterial Dimethylsulfoniopropionate Biosynthesis in the East China Sea.</title>
        <authorList>
            <person name="Liu J."/>
            <person name="Zhang Y."/>
            <person name="Liu J."/>
            <person name="Zhong H."/>
            <person name="Williams B.T."/>
            <person name="Zheng Y."/>
            <person name="Curson A.R.J."/>
            <person name="Sun C."/>
            <person name="Sun H."/>
            <person name="Song D."/>
            <person name="Wagner Mackenzie B."/>
            <person name="Bermejo Martinez A."/>
            <person name="Todd J.D."/>
            <person name="Zhang X.H."/>
        </authorList>
    </citation>
    <scope>NUCLEOTIDE SEQUENCE</scope>
    <source>
        <strain evidence="4">AESS21</strain>
    </source>
</reference>
<reference evidence="4" key="1">
    <citation type="submission" date="2018-08" db="EMBL/GenBank/DDBJ databases">
        <authorList>
            <person name="Jin W."/>
            <person name="Wang H."/>
            <person name="Yang Y."/>
            <person name="Li M."/>
            <person name="Liu J."/>
        </authorList>
    </citation>
    <scope>NUCLEOTIDE SEQUENCE</scope>
    <source>
        <strain evidence="4">AESS21</strain>
    </source>
</reference>
<dbReference type="Proteomes" id="UP000705379">
    <property type="component" value="Unassembled WGS sequence"/>
</dbReference>
<feature type="chain" id="PRO_5037610488" evidence="2">
    <location>
        <begin position="19"/>
        <end position="203"/>
    </location>
</feature>
<evidence type="ECO:0000313" key="6">
    <source>
        <dbReference type="Proteomes" id="UP000705379"/>
    </source>
</evidence>
<feature type="coiled-coil region" evidence="1">
    <location>
        <begin position="170"/>
        <end position="201"/>
    </location>
</feature>
<dbReference type="InterPro" id="IPR010642">
    <property type="entry name" value="Invasion_prot_B"/>
</dbReference>
<dbReference type="InterPro" id="IPR038696">
    <property type="entry name" value="IalB_sf"/>
</dbReference>
<proteinExistence type="predicted"/>
<accession>A0A927K9B9</accession>
<organism evidence="4 6">
    <name type="scientific">Roseibium polysiphoniae</name>
    <dbReference type="NCBI Taxonomy" id="2571221"/>
    <lineage>
        <taxon>Bacteria</taxon>
        <taxon>Pseudomonadati</taxon>
        <taxon>Pseudomonadota</taxon>
        <taxon>Alphaproteobacteria</taxon>
        <taxon>Hyphomicrobiales</taxon>
        <taxon>Stappiaceae</taxon>
        <taxon>Roseibium</taxon>
    </lineage>
</organism>
<dbReference type="EMBL" id="QTKU01000001">
    <property type="protein sequence ID" value="MBS8259386.1"/>
    <property type="molecule type" value="Genomic_DNA"/>
</dbReference>
<keyword evidence="5" id="KW-1185">Reference proteome</keyword>
<feature type="signal peptide" evidence="2">
    <location>
        <begin position="1"/>
        <end position="18"/>
    </location>
</feature>
<evidence type="ECO:0000313" key="5">
    <source>
        <dbReference type="Proteomes" id="UP000615687"/>
    </source>
</evidence>
<sequence>MKNVFKRGLIGCAFAALAMTSSVGTVSAQTAEEESPWVKVCNVDPKVNKEICLITQELRTNTGQFLSSVAIREIDGEARKTLLIAVPTGMLIQPGLRVQIDSGKQTQAKYGICFPNACYSELVIDASFVNSMKQGGKLVLTTLNQQAKAIPLELTLIGFTKVYDGEPMDVADLQKKQEELQSELQRRADEARQKLIDAQNDAQ</sequence>